<dbReference type="Gene3D" id="2.60.40.10">
    <property type="entry name" value="Immunoglobulins"/>
    <property type="match status" value="2"/>
</dbReference>
<evidence type="ECO:0000256" key="1">
    <source>
        <dbReference type="ARBA" id="ARBA00010116"/>
    </source>
</evidence>
<evidence type="ECO:0000259" key="3">
    <source>
        <dbReference type="PROSITE" id="PS51127"/>
    </source>
</evidence>
<dbReference type="SUPFAM" id="SSF56436">
    <property type="entry name" value="C-type lectin-like"/>
    <property type="match status" value="1"/>
</dbReference>
<dbReference type="SUPFAM" id="SSF49373">
    <property type="entry name" value="Invasin/intimin cell-adhesion fragments"/>
    <property type="match status" value="3"/>
</dbReference>
<dbReference type="Pfam" id="PF02369">
    <property type="entry name" value="Big_1"/>
    <property type="match status" value="2"/>
</dbReference>
<organism evidence="4 5">
    <name type="scientific">Serratia aquatilis</name>
    <dbReference type="NCBI Taxonomy" id="1737515"/>
    <lineage>
        <taxon>Bacteria</taxon>
        <taxon>Pseudomonadati</taxon>
        <taxon>Pseudomonadota</taxon>
        <taxon>Gammaproteobacteria</taxon>
        <taxon>Enterobacterales</taxon>
        <taxon>Yersiniaceae</taxon>
        <taxon>Serratia</taxon>
    </lineage>
</organism>
<feature type="domain" description="Big-1" evidence="3">
    <location>
        <begin position="240"/>
        <end position="331"/>
    </location>
</feature>
<dbReference type="InterPro" id="IPR013783">
    <property type="entry name" value="Ig-like_fold"/>
</dbReference>
<proteinExistence type="inferred from homology"/>
<dbReference type="SMART" id="SM00634">
    <property type="entry name" value="BID_1"/>
    <property type="match status" value="2"/>
</dbReference>
<evidence type="ECO:0000256" key="2">
    <source>
        <dbReference type="SAM" id="SignalP"/>
    </source>
</evidence>
<dbReference type="EMBL" id="JBHLXG010000003">
    <property type="protein sequence ID" value="MFC0225471.1"/>
    <property type="molecule type" value="Genomic_DNA"/>
</dbReference>
<keyword evidence="2" id="KW-0732">Signal</keyword>
<evidence type="ECO:0000313" key="5">
    <source>
        <dbReference type="Proteomes" id="UP001589792"/>
    </source>
</evidence>
<dbReference type="InterPro" id="IPR016186">
    <property type="entry name" value="C-type_lectin-like/link_sf"/>
</dbReference>
<sequence>MPHRNSTFNGFLFRILLVLSIALSHTAQAIQLSTTPVHGREPTTTLSVNTQQPRVGDVVTVTSNFLDADGDSEQGTTYQWTLDGAPINGATSPSYTLNLSDILAGSELNIVVTPQTDPSITIPSVGQPVQLVNPVNIKWQHTISSLVWAESPLGVVADGQAANTVRATVQYLDGTLAVGATVLFDADNLAVISRAVQTDINGVATAYVTTDIAGTTAVTASIDDDTQSIDTLFFAGPADVVRAEVTQNNAVANGVSDNNVLVSVEDINGNNIAGETVNFTATNGVTLSKSSAQTDINGDVEIALTSDTAVSSEVTATVASGAAATVTVDFSEELRMTQVLVNGASFSITDGFPKTGFVGARFQLVVGETPADNSDYQWRADQSWVSVDGSGNVTFNSEPSSANNSVTITAEHQSNGTILTYQFTVNRWFRNNSFNIMGHSDAVAWCNSQGGGYVLPGYQEMTDRTPAIETGGSRDANGRLWNEWGSMGSYSNGWFSGNYWAKEMTSDSNGWHYTYLGNGNLFSFPLDGATYVTCSASR</sequence>
<dbReference type="InterPro" id="IPR051715">
    <property type="entry name" value="Intimin-Invasin_domain"/>
</dbReference>
<dbReference type="InterPro" id="IPR008964">
    <property type="entry name" value="Invasin/intimin_cell_adhesion"/>
</dbReference>
<evidence type="ECO:0000313" key="4">
    <source>
        <dbReference type="EMBL" id="MFC0225471.1"/>
    </source>
</evidence>
<dbReference type="InterPro" id="IPR048658">
    <property type="entry name" value="Invasin_D4"/>
</dbReference>
<dbReference type="Gene3D" id="3.10.100.10">
    <property type="entry name" value="Mannose-Binding Protein A, subunit A"/>
    <property type="match status" value="1"/>
</dbReference>
<dbReference type="Pfam" id="PF21764">
    <property type="entry name" value="Invasin_D4"/>
    <property type="match status" value="1"/>
</dbReference>
<dbReference type="Gene3D" id="2.60.40.2700">
    <property type="match status" value="1"/>
</dbReference>
<dbReference type="InterPro" id="IPR003344">
    <property type="entry name" value="Big_1_dom"/>
</dbReference>
<dbReference type="PROSITE" id="PS51127">
    <property type="entry name" value="BIG1"/>
    <property type="match status" value="1"/>
</dbReference>
<feature type="chain" id="PRO_5047144970" evidence="2">
    <location>
        <begin position="30"/>
        <end position="538"/>
    </location>
</feature>
<dbReference type="Gene3D" id="2.60.40.1080">
    <property type="match status" value="1"/>
</dbReference>
<dbReference type="PANTHER" id="PTHR39576">
    <property type="entry name" value="ATTACHING AND EFFACING PROTEIN HOMOLOG-RELATED-RELATED"/>
    <property type="match status" value="1"/>
</dbReference>
<accession>A0ABV6E8X3</accession>
<dbReference type="Proteomes" id="UP001589792">
    <property type="component" value="Unassembled WGS sequence"/>
</dbReference>
<dbReference type="RefSeq" id="WP_380672805.1">
    <property type="nucleotide sequence ID" value="NZ_CP173186.1"/>
</dbReference>
<comment type="similarity">
    <text evidence="1">Belongs to the intimin/invasin family.</text>
</comment>
<feature type="signal peptide" evidence="2">
    <location>
        <begin position="1"/>
        <end position="29"/>
    </location>
</feature>
<name>A0ABV6E8X3_9GAMM</name>
<reference evidence="4 5" key="1">
    <citation type="submission" date="2024-09" db="EMBL/GenBank/DDBJ databases">
        <authorList>
            <person name="Sun Q."/>
            <person name="Mori K."/>
        </authorList>
    </citation>
    <scope>NUCLEOTIDE SEQUENCE [LARGE SCALE GENOMIC DNA]</scope>
    <source>
        <strain evidence="4 5">CCM 8626</strain>
    </source>
</reference>
<protein>
    <submittedName>
        <fullName evidence="4">Ig-like domain-containing protein</fullName>
    </submittedName>
</protein>
<comment type="caution">
    <text evidence="4">The sequence shown here is derived from an EMBL/GenBank/DDBJ whole genome shotgun (WGS) entry which is preliminary data.</text>
</comment>
<dbReference type="InterPro" id="IPR016187">
    <property type="entry name" value="CTDL_fold"/>
</dbReference>
<gene>
    <name evidence="4" type="ORF">ACFFJ3_02940</name>
</gene>
<dbReference type="PANTHER" id="PTHR39576:SF2">
    <property type="entry name" value="ATTACHING AND EFFACING PROTEIN HOMOLOG-RELATED"/>
    <property type="match status" value="1"/>
</dbReference>
<keyword evidence="5" id="KW-1185">Reference proteome</keyword>